<reference evidence="1" key="2">
    <citation type="journal article" date="2015" name="Data Brief">
        <title>Shoot transcriptome of the giant reed, Arundo donax.</title>
        <authorList>
            <person name="Barrero R.A."/>
            <person name="Guerrero F.D."/>
            <person name="Moolhuijzen P."/>
            <person name="Goolsby J.A."/>
            <person name="Tidwell J."/>
            <person name="Bellgard S.E."/>
            <person name="Bellgard M.I."/>
        </authorList>
    </citation>
    <scope>NUCLEOTIDE SEQUENCE</scope>
    <source>
        <tissue evidence="1">Shoot tissue taken approximately 20 cm above the soil surface</tissue>
    </source>
</reference>
<evidence type="ECO:0000313" key="1">
    <source>
        <dbReference type="EMBL" id="JAE22059.1"/>
    </source>
</evidence>
<name>A0A0A9GF43_ARUDO</name>
<dbReference type="EMBL" id="GBRH01175837">
    <property type="protein sequence ID" value="JAE22059.1"/>
    <property type="molecule type" value="Transcribed_RNA"/>
</dbReference>
<dbReference type="AlphaFoldDB" id="A0A0A9GF43"/>
<proteinExistence type="predicted"/>
<protein>
    <submittedName>
        <fullName evidence="1">Uncharacterized protein</fullName>
    </submittedName>
</protein>
<accession>A0A0A9GF43</accession>
<sequence length="51" mass="5937">MRNLDSPNFPEHLRTQMQNTDIHYLKFLKILNLSSFFLYDSGQGSSIDSLC</sequence>
<organism evidence="1">
    <name type="scientific">Arundo donax</name>
    <name type="common">Giant reed</name>
    <name type="synonym">Donax arundinaceus</name>
    <dbReference type="NCBI Taxonomy" id="35708"/>
    <lineage>
        <taxon>Eukaryota</taxon>
        <taxon>Viridiplantae</taxon>
        <taxon>Streptophyta</taxon>
        <taxon>Embryophyta</taxon>
        <taxon>Tracheophyta</taxon>
        <taxon>Spermatophyta</taxon>
        <taxon>Magnoliopsida</taxon>
        <taxon>Liliopsida</taxon>
        <taxon>Poales</taxon>
        <taxon>Poaceae</taxon>
        <taxon>PACMAD clade</taxon>
        <taxon>Arundinoideae</taxon>
        <taxon>Arundineae</taxon>
        <taxon>Arundo</taxon>
    </lineage>
</organism>
<reference evidence="1" key="1">
    <citation type="submission" date="2014-09" db="EMBL/GenBank/DDBJ databases">
        <authorList>
            <person name="Magalhaes I.L.F."/>
            <person name="Oliveira U."/>
            <person name="Santos F.R."/>
            <person name="Vidigal T.H.D.A."/>
            <person name="Brescovit A.D."/>
            <person name="Santos A.J."/>
        </authorList>
    </citation>
    <scope>NUCLEOTIDE SEQUENCE</scope>
    <source>
        <tissue evidence="1">Shoot tissue taken approximately 20 cm above the soil surface</tissue>
    </source>
</reference>